<evidence type="ECO:0000313" key="1">
    <source>
        <dbReference type="EMBL" id="KKL46422.1"/>
    </source>
</evidence>
<accession>A0A0F9F5S7</accession>
<sequence length="49" mass="5754">MTDEALVNCYGCGAYRLCREDKGRWLCVQGPARCYRRRRTIGDKKERKA</sequence>
<name>A0A0F9F5S7_9ZZZZ</name>
<protein>
    <submittedName>
        <fullName evidence="1">Uncharacterized protein</fullName>
    </submittedName>
</protein>
<proteinExistence type="predicted"/>
<dbReference type="AlphaFoldDB" id="A0A0F9F5S7"/>
<organism evidence="1">
    <name type="scientific">marine sediment metagenome</name>
    <dbReference type="NCBI Taxonomy" id="412755"/>
    <lineage>
        <taxon>unclassified sequences</taxon>
        <taxon>metagenomes</taxon>
        <taxon>ecological metagenomes</taxon>
    </lineage>
</organism>
<dbReference type="EMBL" id="LAZR01034036">
    <property type="protein sequence ID" value="KKL46422.1"/>
    <property type="molecule type" value="Genomic_DNA"/>
</dbReference>
<comment type="caution">
    <text evidence="1">The sequence shown here is derived from an EMBL/GenBank/DDBJ whole genome shotgun (WGS) entry which is preliminary data.</text>
</comment>
<reference evidence="1" key="1">
    <citation type="journal article" date="2015" name="Nature">
        <title>Complex archaea that bridge the gap between prokaryotes and eukaryotes.</title>
        <authorList>
            <person name="Spang A."/>
            <person name="Saw J.H."/>
            <person name="Jorgensen S.L."/>
            <person name="Zaremba-Niedzwiedzka K."/>
            <person name="Martijn J."/>
            <person name="Lind A.E."/>
            <person name="van Eijk R."/>
            <person name="Schleper C."/>
            <person name="Guy L."/>
            <person name="Ettema T.J."/>
        </authorList>
    </citation>
    <scope>NUCLEOTIDE SEQUENCE</scope>
</reference>
<gene>
    <name evidence="1" type="ORF">LCGC14_2345730</name>
</gene>